<feature type="transmembrane region" description="Helical" evidence="2">
    <location>
        <begin position="12"/>
        <end position="35"/>
    </location>
</feature>
<dbReference type="RefSeq" id="WP_207337632.1">
    <property type="nucleotide sequence ID" value="NZ_JAFMYU010000021.1"/>
</dbReference>
<proteinExistence type="predicted"/>
<evidence type="ECO:0000313" key="3">
    <source>
        <dbReference type="EMBL" id="MBO0933674.1"/>
    </source>
</evidence>
<keyword evidence="2" id="KW-0472">Membrane</keyword>
<gene>
    <name evidence="3" type="ORF">J2I48_21885</name>
</gene>
<name>A0A939GAH9_9BACT</name>
<comment type="caution">
    <text evidence="3">The sequence shown here is derived from an EMBL/GenBank/DDBJ whole genome shotgun (WGS) entry which is preliminary data.</text>
</comment>
<accession>A0A939GAH9</accession>
<keyword evidence="1" id="KW-0175">Coiled coil</keyword>
<evidence type="ECO:0000256" key="2">
    <source>
        <dbReference type="SAM" id="Phobius"/>
    </source>
</evidence>
<dbReference type="AlphaFoldDB" id="A0A939GAH9"/>
<reference evidence="3 4" key="1">
    <citation type="submission" date="2021-03" db="EMBL/GenBank/DDBJ databases">
        <title>Fibrella sp. HMF5036 genome sequencing and assembly.</title>
        <authorList>
            <person name="Kang H."/>
            <person name="Kim H."/>
            <person name="Bae S."/>
            <person name="Joh K."/>
        </authorList>
    </citation>
    <scope>NUCLEOTIDE SEQUENCE [LARGE SCALE GENOMIC DNA]</scope>
    <source>
        <strain evidence="3 4">HMF5036</strain>
    </source>
</reference>
<dbReference type="Proteomes" id="UP000664795">
    <property type="component" value="Unassembled WGS sequence"/>
</dbReference>
<keyword evidence="4" id="KW-1185">Reference proteome</keyword>
<keyword evidence="2" id="KW-1133">Transmembrane helix</keyword>
<keyword evidence="2" id="KW-0812">Transmembrane</keyword>
<sequence length="282" mass="31308">MEPINRAERSASLFNFILVYALITAIPVGITYQIAKKSGGSSLNQKAVSEQQTLAKEMSALQAYVKRMEEIDAQRPAETASSETWSVWLQAAEKQNSDFKGRVDLFQRNNLFTGARLTMRDNACSYLYRINIERRNYLAKRSALVDIKNNADDVSKVKAENAGLKEKVDNLNTQIATINAIKDSRAPAIAAGGGGGGDCKKLEADVKALEDELDYKEAVSKKMQADMLAFGNEMTKRRQLYAASKAELEKLSSDRKFTRSFKLMASEKIGEIDRTLMALNGK</sequence>
<evidence type="ECO:0000256" key="1">
    <source>
        <dbReference type="SAM" id="Coils"/>
    </source>
</evidence>
<protein>
    <submittedName>
        <fullName evidence="3">Uncharacterized protein</fullName>
    </submittedName>
</protein>
<feature type="coiled-coil region" evidence="1">
    <location>
        <begin position="154"/>
        <end position="219"/>
    </location>
</feature>
<organism evidence="3 4">
    <name type="scientific">Fibrella aquatilis</name>
    <dbReference type="NCBI Taxonomy" id="2817059"/>
    <lineage>
        <taxon>Bacteria</taxon>
        <taxon>Pseudomonadati</taxon>
        <taxon>Bacteroidota</taxon>
        <taxon>Cytophagia</taxon>
        <taxon>Cytophagales</taxon>
        <taxon>Spirosomataceae</taxon>
        <taxon>Fibrella</taxon>
    </lineage>
</organism>
<evidence type="ECO:0000313" key="4">
    <source>
        <dbReference type="Proteomes" id="UP000664795"/>
    </source>
</evidence>
<dbReference type="EMBL" id="JAFMYU010000021">
    <property type="protein sequence ID" value="MBO0933674.1"/>
    <property type="molecule type" value="Genomic_DNA"/>
</dbReference>